<dbReference type="GO" id="GO:0006508">
    <property type="term" value="P:proteolysis"/>
    <property type="evidence" value="ECO:0007669"/>
    <property type="project" value="InterPro"/>
</dbReference>
<evidence type="ECO:0000313" key="7">
    <source>
        <dbReference type="EMBL" id="NWQ71765.1"/>
    </source>
</evidence>
<dbReference type="Proteomes" id="UP000556200">
    <property type="component" value="Unassembled WGS sequence"/>
</dbReference>
<keyword evidence="8" id="KW-1185">Reference proteome</keyword>
<dbReference type="Gene3D" id="2.40.10.10">
    <property type="entry name" value="Trypsin-like serine proteases"/>
    <property type="match status" value="1"/>
</dbReference>
<dbReference type="InterPro" id="IPR009003">
    <property type="entry name" value="Peptidase_S1_PA"/>
</dbReference>
<feature type="non-terminal residue" evidence="7">
    <location>
        <position position="95"/>
    </location>
</feature>
<evidence type="ECO:0000256" key="4">
    <source>
        <dbReference type="ARBA" id="ARBA00023157"/>
    </source>
</evidence>
<keyword evidence="5" id="KW-0325">Glycoprotein</keyword>
<reference evidence="7 8" key="1">
    <citation type="submission" date="2019-09" db="EMBL/GenBank/DDBJ databases">
        <title>Bird 10,000 Genomes (B10K) Project - Family phase.</title>
        <authorList>
            <person name="Zhang G."/>
        </authorList>
    </citation>
    <scope>NUCLEOTIDE SEQUENCE [LARGE SCALE GENOMIC DNA]</scope>
    <source>
        <strain evidence="7">B10K-DU-004-15</strain>
        <tissue evidence="7">Mixed tissue sample</tissue>
    </source>
</reference>
<evidence type="ECO:0000259" key="6">
    <source>
        <dbReference type="PROSITE" id="PS50240"/>
    </source>
</evidence>
<accession>A0A7K4REF6</accession>
<feature type="domain" description="Peptidase S1" evidence="6">
    <location>
        <begin position="1"/>
        <end position="72"/>
    </location>
</feature>
<organism evidence="7 8">
    <name type="scientific">Neopipo cinnamomea</name>
    <dbReference type="NCBI Taxonomy" id="456388"/>
    <lineage>
        <taxon>Eukaryota</taxon>
        <taxon>Metazoa</taxon>
        <taxon>Chordata</taxon>
        <taxon>Craniata</taxon>
        <taxon>Vertebrata</taxon>
        <taxon>Euteleostomi</taxon>
        <taxon>Archelosauria</taxon>
        <taxon>Archosauria</taxon>
        <taxon>Dinosauria</taxon>
        <taxon>Saurischia</taxon>
        <taxon>Theropoda</taxon>
        <taxon>Coelurosauria</taxon>
        <taxon>Aves</taxon>
        <taxon>Neognathae</taxon>
        <taxon>Neoaves</taxon>
        <taxon>Telluraves</taxon>
        <taxon>Australaves</taxon>
        <taxon>Passeriformes</taxon>
        <taxon>Tyrannidae</taxon>
        <taxon>Neopipo</taxon>
    </lineage>
</organism>
<evidence type="ECO:0000256" key="3">
    <source>
        <dbReference type="ARBA" id="ARBA00022729"/>
    </source>
</evidence>
<feature type="non-terminal residue" evidence="7">
    <location>
        <position position="1"/>
    </location>
</feature>
<protein>
    <submittedName>
        <fullName evidence="7">ACRO protein</fullName>
    </submittedName>
</protein>
<dbReference type="PANTHER" id="PTHR24252">
    <property type="entry name" value="ACROSIN-RELATED"/>
    <property type="match status" value="1"/>
</dbReference>
<dbReference type="FunFam" id="2.40.10.10:FF:000054">
    <property type="entry name" value="Complement C1r subcomponent"/>
    <property type="match status" value="1"/>
</dbReference>
<dbReference type="EMBL" id="VYZA01002803">
    <property type="protein sequence ID" value="NWQ71765.1"/>
    <property type="molecule type" value="Genomic_DNA"/>
</dbReference>
<dbReference type="PANTHER" id="PTHR24252:SF8">
    <property type="entry name" value="ACROSIN"/>
    <property type="match status" value="1"/>
</dbReference>
<dbReference type="InterPro" id="IPR043504">
    <property type="entry name" value="Peptidase_S1_PA_chymotrypsin"/>
</dbReference>
<dbReference type="AlphaFoldDB" id="A0A7K4REF6"/>
<dbReference type="Pfam" id="PF00089">
    <property type="entry name" value="Trypsin"/>
    <property type="match status" value="1"/>
</dbReference>
<dbReference type="SUPFAM" id="SSF50494">
    <property type="entry name" value="Trypsin-like serine proteases"/>
    <property type="match status" value="1"/>
</dbReference>
<dbReference type="GO" id="GO:0004252">
    <property type="term" value="F:serine-type endopeptidase activity"/>
    <property type="evidence" value="ECO:0007669"/>
    <property type="project" value="InterPro"/>
</dbReference>
<evidence type="ECO:0000256" key="1">
    <source>
        <dbReference type="ARBA" id="ARBA00004613"/>
    </source>
</evidence>
<evidence type="ECO:0000313" key="8">
    <source>
        <dbReference type="Proteomes" id="UP000556200"/>
    </source>
</evidence>
<dbReference type="InterPro" id="IPR001254">
    <property type="entry name" value="Trypsin_dom"/>
</dbReference>
<comment type="caution">
    <text evidence="7">The sequence shown here is derived from an EMBL/GenBank/DDBJ whole genome shotgun (WGS) entry which is preliminary data.</text>
</comment>
<name>A0A7K4REF6_9TYRA</name>
<dbReference type="PROSITE" id="PS50240">
    <property type="entry name" value="TRYPSIN_DOM"/>
    <property type="match status" value="1"/>
</dbReference>
<dbReference type="GO" id="GO:0007340">
    <property type="term" value="P:acrosome reaction"/>
    <property type="evidence" value="ECO:0007669"/>
    <property type="project" value="TreeGrafter"/>
</dbReference>
<keyword evidence="4" id="KW-1015">Disulfide bond</keyword>
<sequence>IHIQNLCAGYPQDGNDTCQCDAEGPLVCKDNSADFFWQVGLTSWGIGCARAKLPRVYIFTQSSCRWILIQMGQSPAAATMPGPAYISPPWQTPSP</sequence>
<dbReference type="GO" id="GO:0005576">
    <property type="term" value="C:extracellular region"/>
    <property type="evidence" value="ECO:0007669"/>
    <property type="project" value="UniProtKB-SubCell"/>
</dbReference>
<comment type="subcellular location">
    <subcellularLocation>
        <location evidence="1">Secreted</location>
    </subcellularLocation>
</comment>
<proteinExistence type="predicted"/>
<keyword evidence="2" id="KW-0964">Secreted</keyword>
<gene>
    <name evidence="7" type="primary">Acr_8</name>
    <name evidence="7" type="ORF">NEOCIN_R11285</name>
</gene>
<evidence type="ECO:0000256" key="2">
    <source>
        <dbReference type="ARBA" id="ARBA00022525"/>
    </source>
</evidence>
<keyword evidence="3" id="KW-0732">Signal</keyword>
<evidence type="ECO:0000256" key="5">
    <source>
        <dbReference type="ARBA" id="ARBA00023180"/>
    </source>
</evidence>